<feature type="compositionally biased region" description="Polar residues" evidence="4">
    <location>
        <begin position="23"/>
        <end position="41"/>
    </location>
</feature>
<dbReference type="GO" id="GO:0003735">
    <property type="term" value="F:structural constituent of ribosome"/>
    <property type="evidence" value="ECO:0007669"/>
    <property type="project" value="InterPro"/>
</dbReference>
<dbReference type="GO" id="GO:0006412">
    <property type="term" value="P:translation"/>
    <property type="evidence" value="ECO:0007669"/>
    <property type="project" value="InterPro"/>
</dbReference>
<dbReference type="GO" id="GO:0005840">
    <property type="term" value="C:ribosome"/>
    <property type="evidence" value="ECO:0007669"/>
    <property type="project" value="UniProtKB-KW"/>
</dbReference>
<proteinExistence type="inferred from homology"/>
<dbReference type="InterPro" id="IPR002132">
    <property type="entry name" value="Ribosomal_uL5"/>
</dbReference>
<gene>
    <name evidence="6" type="ORF">D9756_004631</name>
</gene>
<evidence type="ECO:0000256" key="4">
    <source>
        <dbReference type="SAM" id="MobiDB-lite"/>
    </source>
</evidence>
<accession>A0A8H5G909</accession>
<feature type="domain" description="Large ribosomal subunit protein uL5 C-terminal" evidence="5">
    <location>
        <begin position="210"/>
        <end position="318"/>
    </location>
</feature>
<dbReference type="Proteomes" id="UP000559027">
    <property type="component" value="Unassembled WGS sequence"/>
</dbReference>
<dbReference type="OrthoDB" id="539541at2759"/>
<dbReference type="Pfam" id="PF00673">
    <property type="entry name" value="Ribosomal_L5_C"/>
    <property type="match status" value="1"/>
</dbReference>
<dbReference type="Gene3D" id="3.30.1440.10">
    <property type="match status" value="1"/>
</dbReference>
<evidence type="ECO:0000259" key="5">
    <source>
        <dbReference type="Pfam" id="PF00673"/>
    </source>
</evidence>
<evidence type="ECO:0000313" key="7">
    <source>
        <dbReference type="Proteomes" id="UP000559027"/>
    </source>
</evidence>
<dbReference type="GO" id="GO:1990904">
    <property type="term" value="C:ribonucleoprotein complex"/>
    <property type="evidence" value="ECO:0007669"/>
    <property type="project" value="UniProtKB-KW"/>
</dbReference>
<keyword evidence="3" id="KW-0687">Ribonucleoprotein</keyword>
<evidence type="ECO:0000256" key="2">
    <source>
        <dbReference type="ARBA" id="ARBA00022980"/>
    </source>
</evidence>
<dbReference type="InterPro" id="IPR031309">
    <property type="entry name" value="Ribosomal_uL5_C"/>
</dbReference>
<dbReference type="AlphaFoldDB" id="A0A8H5G909"/>
<sequence length="321" mass="35812">MRLHQREYQADTPISIDALFGPTPQSKHQNFSKSKSANNHAIRSRPPHPCSPPQRPNNRSPPSPVNLVTREFAPCRLEDHYHTTLQEDLMYMTYKHEHLPRPQPRQIRLTFDPNDPYSKNRYNPPVGGSRVGKKLPPPSTPNNVIKLEKVVIHTMVKEALQSKSNLLGAIMAMRTLTGEGHKAGGRHKVEGVQIVRGKKSVGGWIRPGVPVGVKVELKGQSMYDFIGTLVEFVLPRLREFNGVVLPPESSSVNTPSAVSGVVSFGLPPQAMGFFPQIEVNQDSYPKMYGMHIHFVTNATGLDAENRARALVSGFQIPFIRR</sequence>
<dbReference type="PANTHER" id="PTHR11994">
    <property type="entry name" value="60S RIBOSOMAL PROTEIN L11-RELATED"/>
    <property type="match status" value="1"/>
</dbReference>
<evidence type="ECO:0000256" key="1">
    <source>
        <dbReference type="ARBA" id="ARBA00008553"/>
    </source>
</evidence>
<dbReference type="SUPFAM" id="SSF55282">
    <property type="entry name" value="RL5-like"/>
    <property type="match status" value="1"/>
</dbReference>
<dbReference type="InterPro" id="IPR022803">
    <property type="entry name" value="Ribosomal_uL5_dom_sf"/>
</dbReference>
<evidence type="ECO:0000313" key="6">
    <source>
        <dbReference type="EMBL" id="KAF5360480.1"/>
    </source>
</evidence>
<keyword evidence="7" id="KW-1185">Reference proteome</keyword>
<organism evidence="6 7">
    <name type="scientific">Leucocoprinus leucothites</name>
    <dbReference type="NCBI Taxonomy" id="201217"/>
    <lineage>
        <taxon>Eukaryota</taxon>
        <taxon>Fungi</taxon>
        <taxon>Dikarya</taxon>
        <taxon>Basidiomycota</taxon>
        <taxon>Agaricomycotina</taxon>
        <taxon>Agaricomycetes</taxon>
        <taxon>Agaricomycetidae</taxon>
        <taxon>Agaricales</taxon>
        <taxon>Agaricineae</taxon>
        <taxon>Agaricaceae</taxon>
        <taxon>Leucocoprinus</taxon>
    </lineage>
</organism>
<reference evidence="6 7" key="1">
    <citation type="journal article" date="2020" name="ISME J.">
        <title>Uncovering the hidden diversity of litter-decomposition mechanisms in mushroom-forming fungi.</title>
        <authorList>
            <person name="Floudas D."/>
            <person name="Bentzer J."/>
            <person name="Ahren D."/>
            <person name="Johansson T."/>
            <person name="Persson P."/>
            <person name="Tunlid A."/>
        </authorList>
    </citation>
    <scope>NUCLEOTIDE SEQUENCE [LARGE SCALE GENOMIC DNA]</scope>
    <source>
        <strain evidence="6 7">CBS 146.42</strain>
    </source>
</reference>
<protein>
    <recommendedName>
        <fullName evidence="5">Large ribosomal subunit protein uL5 C-terminal domain-containing protein</fullName>
    </recommendedName>
</protein>
<name>A0A8H5G909_9AGAR</name>
<dbReference type="EMBL" id="JAACJO010000003">
    <property type="protein sequence ID" value="KAF5360480.1"/>
    <property type="molecule type" value="Genomic_DNA"/>
</dbReference>
<feature type="compositionally biased region" description="Pro residues" evidence="4">
    <location>
        <begin position="47"/>
        <end position="64"/>
    </location>
</feature>
<comment type="caution">
    <text evidence="6">The sequence shown here is derived from an EMBL/GenBank/DDBJ whole genome shotgun (WGS) entry which is preliminary data.</text>
</comment>
<keyword evidence="2" id="KW-0689">Ribosomal protein</keyword>
<feature type="region of interest" description="Disordered" evidence="4">
    <location>
        <begin position="113"/>
        <end position="140"/>
    </location>
</feature>
<comment type="similarity">
    <text evidence="1">Belongs to the universal ribosomal protein uL5 family.</text>
</comment>
<feature type="region of interest" description="Disordered" evidence="4">
    <location>
        <begin position="1"/>
        <end position="67"/>
    </location>
</feature>
<evidence type="ECO:0000256" key="3">
    <source>
        <dbReference type="ARBA" id="ARBA00023274"/>
    </source>
</evidence>